<dbReference type="Pfam" id="PF25547">
    <property type="entry name" value="WXG100_2"/>
    <property type="match status" value="1"/>
</dbReference>
<feature type="compositionally biased region" description="Basic and acidic residues" evidence="1">
    <location>
        <begin position="331"/>
        <end position="343"/>
    </location>
</feature>
<feature type="compositionally biased region" description="Gly residues" evidence="1">
    <location>
        <begin position="270"/>
        <end position="290"/>
    </location>
</feature>
<name>W5TP85_9NOCA</name>
<dbReference type="InterPro" id="IPR036689">
    <property type="entry name" value="ESAT-6-like_sf"/>
</dbReference>
<feature type="compositionally biased region" description="Low complexity" evidence="1">
    <location>
        <begin position="191"/>
        <end position="206"/>
    </location>
</feature>
<feature type="compositionally biased region" description="Basic and acidic residues" evidence="1">
    <location>
        <begin position="133"/>
        <end position="149"/>
    </location>
</feature>
<evidence type="ECO:0000259" key="2">
    <source>
        <dbReference type="Pfam" id="PF25547"/>
    </source>
</evidence>
<organism evidence="3 4">
    <name type="scientific">Nocardia nova SH22a</name>
    <dbReference type="NCBI Taxonomy" id="1415166"/>
    <lineage>
        <taxon>Bacteria</taxon>
        <taxon>Bacillati</taxon>
        <taxon>Actinomycetota</taxon>
        <taxon>Actinomycetes</taxon>
        <taxon>Mycobacteriales</taxon>
        <taxon>Nocardiaceae</taxon>
        <taxon>Nocardia</taxon>
    </lineage>
</organism>
<dbReference type="PATRIC" id="fig|1415166.3.peg.6468"/>
<feature type="compositionally biased region" description="Gly residues" evidence="1">
    <location>
        <begin position="313"/>
        <end position="330"/>
    </location>
</feature>
<evidence type="ECO:0000256" key="1">
    <source>
        <dbReference type="SAM" id="MobiDB-lite"/>
    </source>
</evidence>
<evidence type="ECO:0000313" key="4">
    <source>
        <dbReference type="Proteomes" id="UP000019150"/>
    </source>
</evidence>
<dbReference type="HOGENOM" id="CLU_725284_0_0_11"/>
<accession>W5TP85</accession>
<reference evidence="3 4" key="1">
    <citation type="journal article" date="2014" name="Appl. Environ. Microbiol.">
        <title>Insights into the Microbial Degradation of Rubber and Gutta-Percha by Analysis of the Complete Genome of Nocardia nova SH22a.</title>
        <authorList>
            <person name="Luo Q."/>
            <person name="Hiessl S."/>
            <person name="Poehlein A."/>
            <person name="Daniel R."/>
            <person name="Steinbuchel A."/>
        </authorList>
    </citation>
    <scope>NUCLEOTIDE SEQUENCE [LARGE SCALE GENOMIC DNA]</scope>
    <source>
        <strain evidence="3">SH22a</strain>
    </source>
</reference>
<dbReference type="EMBL" id="CP006850">
    <property type="protein sequence ID" value="AHH21067.1"/>
    <property type="molecule type" value="Genomic_DNA"/>
</dbReference>
<feature type="region of interest" description="Disordered" evidence="1">
    <location>
        <begin position="119"/>
        <end position="149"/>
    </location>
</feature>
<feature type="compositionally biased region" description="Low complexity" evidence="1">
    <location>
        <begin position="260"/>
        <end position="269"/>
    </location>
</feature>
<gene>
    <name evidence="3" type="ORF">NONO_c62970</name>
</gene>
<dbReference type="eggNOG" id="COG3266">
    <property type="taxonomic scope" value="Bacteria"/>
</dbReference>
<sequence length="381" mass="38632">MARENEPNRIVSGENVFNWDHSQIENAFSDLDPGDAYRMAQSYAKAATEWDQGLETFKRSVNNSIAEAWEGQAAEQAKNSIKAYTDHAADLTDLLSSLSLDIDAAGTTIANTKKAIPPAAAHSWTTHIWPPRAAEEERSRSKVTSDSRDAMQHNYVAGFSGFDHNVPKLPPALNPTQPGDGRIPGTGPGDTSGPDGPDGTDAPKPDGGQDGSDAKTPGEDTPQDPNSQDRPAASPNGDSAATTPSGTNPGANTAPAGVDPHGPSTTPSGLPGGGLHSGGLGGGPAPGGPGRSIPGIGVPGVAGTPAAAASGRPGAGTAGMPGMGVPGNAGKGKDEDEKTHKTADYLVNSENAAELLGELSKALPGGVIDGDLQDDDRHSSE</sequence>
<feature type="domain" description="Outer membrane channel protein CpnT-like N-terminal" evidence="2">
    <location>
        <begin position="23"/>
        <end position="116"/>
    </location>
</feature>
<feature type="region of interest" description="Disordered" evidence="1">
    <location>
        <begin position="360"/>
        <end position="381"/>
    </location>
</feature>
<protein>
    <recommendedName>
        <fullName evidence="2">Outer membrane channel protein CpnT-like N-terminal domain-containing protein</fullName>
    </recommendedName>
</protein>
<evidence type="ECO:0000313" key="3">
    <source>
        <dbReference type="EMBL" id="AHH21067.1"/>
    </source>
</evidence>
<dbReference type="Gene3D" id="1.10.287.1060">
    <property type="entry name" value="ESAT-6-like"/>
    <property type="match status" value="1"/>
</dbReference>
<proteinExistence type="predicted"/>
<dbReference type="KEGG" id="nno:NONO_c62970"/>
<dbReference type="InterPro" id="IPR057746">
    <property type="entry name" value="CpnT-like_N"/>
</dbReference>
<dbReference type="RefSeq" id="WP_025352398.1">
    <property type="nucleotide sequence ID" value="NZ_CP006850.1"/>
</dbReference>
<dbReference type="AlphaFoldDB" id="W5TP85"/>
<dbReference type="SUPFAM" id="SSF140453">
    <property type="entry name" value="EsxAB dimer-like"/>
    <property type="match status" value="1"/>
</dbReference>
<dbReference type="Proteomes" id="UP000019150">
    <property type="component" value="Chromosome"/>
</dbReference>
<dbReference type="OrthoDB" id="4527402at2"/>
<dbReference type="STRING" id="1415166.NONO_c62970"/>
<feature type="compositionally biased region" description="Polar residues" evidence="1">
    <location>
        <begin position="236"/>
        <end position="251"/>
    </location>
</feature>
<keyword evidence="4" id="KW-1185">Reference proteome</keyword>
<feature type="region of interest" description="Disordered" evidence="1">
    <location>
        <begin position="162"/>
        <end position="346"/>
    </location>
</feature>
<feature type="compositionally biased region" description="Low complexity" evidence="1">
    <location>
        <begin position="291"/>
        <end position="312"/>
    </location>
</feature>